<dbReference type="Pfam" id="PF00107">
    <property type="entry name" value="ADH_zinc_N"/>
    <property type="match status" value="1"/>
</dbReference>
<keyword evidence="1" id="KW-0560">Oxidoreductase</keyword>
<dbReference type="SUPFAM" id="SSF50129">
    <property type="entry name" value="GroES-like"/>
    <property type="match status" value="1"/>
</dbReference>
<protein>
    <recommendedName>
        <fullName evidence="2">Enoyl reductase (ER) domain-containing protein</fullName>
    </recommendedName>
</protein>
<name>A0ABR3JYW8_9AGAR</name>
<proteinExistence type="predicted"/>
<keyword evidence="4" id="KW-1185">Reference proteome</keyword>
<evidence type="ECO:0000313" key="3">
    <source>
        <dbReference type="EMBL" id="KAL0961160.1"/>
    </source>
</evidence>
<dbReference type="EMBL" id="JASNQZ010000001">
    <property type="protein sequence ID" value="KAL0961160.1"/>
    <property type="molecule type" value="Genomic_DNA"/>
</dbReference>
<dbReference type="PANTHER" id="PTHR43205:SF7">
    <property type="entry name" value="PROSTAGLANDIN REDUCTASE 1"/>
    <property type="match status" value="1"/>
</dbReference>
<evidence type="ECO:0000256" key="1">
    <source>
        <dbReference type="ARBA" id="ARBA00023002"/>
    </source>
</evidence>
<dbReference type="PANTHER" id="PTHR43205">
    <property type="entry name" value="PROSTAGLANDIN REDUCTASE"/>
    <property type="match status" value="1"/>
</dbReference>
<dbReference type="InterPro" id="IPR020843">
    <property type="entry name" value="ER"/>
</dbReference>
<dbReference type="Proteomes" id="UP001556367">
    <property type="component" value="Unassembled WGS sequence"/>
</dbReference>
<dbReference type="InterPro" id="IPR041694">
    <property type="entry name" value="ADH_N_2"/>
</dbReference>
<evidence type="ECO:0000313" key="4">
    <source>
        <dbReference type="Proteomes" id="UP001556367"/>
    </source>
</evidence>
<dbReference type="SMART" id="SM00829">
    <property type="entry name" value="PKS_ER"/>
    <property type="match status" value="1"/>
</dbReference>
<organism evidence="3 4">
    <name type="scientific">Hohenbuehelia grisea</name>
    <dbReference type="NCBI Taxonomy" id="104357"/>
    <lineage>
        <taxon>Eukaryota</taxon>
        <taxon>Fungi</taxon>
        <taxon>Dikarya</taxon>
        <taxon>Basidiomycota</taxon>
        <taxon>Agaricomycotina</taxon>
        <taxon>Agaricomycetes</taxon>
        <taxon>Agaricomycetidae</taxon>
        <taxon>Agaricales</taxon>
        <taxon>Pleurotineae</taxon>
        <taxon>Pleurotaceae</taxon>
        <taxon>Hohenbuehelia</taxon>
    </lineage>
</organism>
<feature type="domain" description="Enoyl reductase (ER)" evidence="2">
    <location>
        <begin position="68"/>
        <end position="342"/>
    </location>
</feature>
<gene>
    <name evidence="3" type="ORF">HGRIS_006132</name>
</gene>
<dbReference type="Gene3D" id="3.40.50.720">
    <property type="entry name" value="NAD(P)-binding Rossmann-like Domain"/>
    <property type="match status" value="1"/>
</dbReference>
<dbReference type="InterPro" id="IPR013149">
    <property type="entry name" value="ADH-like_C"/>
</dbReference>
<dbReference type="CDD" id="cd05288">
    <property type="entry name" value="PGDH"/>
    <property type="match status" value="1"/>
</dbReference>
<comment type="caution">
    <text evidence="3">The sequence shown here is derived from an EMBL/GenBank/DDBJ whole genome shotgun (WGS) entry which is preliminary data.</text>
</comment>
<evidence type="ECO:0000259" key="2">
    <source>
        <dbReference type="SMART" id="SM00829"/>
    </source>
</evidence>
<dbReference type="InterPro" id="IPR011032">
    <property type="entry name" value="GroES-like_sf"/>
</dbReference>
<dbReference type="InterPro" id="IPR036291">
    <property type="entry name" value="NAD(P)-bd_dom_sf"/>
</dbReference>
<reference evidence="4" key="1">
    <citation type="submission" date="2024-06" db="EMBL/GenBank/DDBJ databases">
        <title>Multi-omics analyses provide insights into the biosynthesis of the anticancer antibiotic pleurotin in Hohenbuehelia grisea.</title>
        <authorList>
            <person name="Weaver J.A."/>
            <person name="Alberti F."/>
        </authorList>
    </citation>
    <scope>NUCLEOTIDE SEQUENCE [LARGE SCALE GENOMIC DNA]</scope>
    <source>
        <strain evidence="4">T-177</strain>
    </source>
</reference>
<dbReference type="Pfam" id="PF16884">
    <property type="entry name" value="ADH_N_2"/>
    <property type="match status" value="1"/>
</dbReference>
<dbReference type="SUPFAM" id="SSF51735">
    <property type="entry name" value="NAD(P)-binding Rossmann-fold domains"/>
    <property type="match status" value="1"/>
</dbReference>
<sequence length="347" mass="37221">MAPITNGRLIFKEAPGPDEYPIPGKTTAYDESKTIDLENVALNGGFLVKVLVLSIDPFLRGRMSVPKGLEKLYPPALKPGEPLQNSGIGIVLRSEHTSVKQGDHVYGRISFEQYLIFPNLNGIEVLKNEANIPISNYLGVAGSPGLTAYAAWKEFIKPKGNEVVYVSTGAGPVGSTVAQLAKRDGLKVIASAGSDEKVKFMQEIGVDVPFNYKTTDIKEILAKEGGIDIYWDNVGGETLDAAIDASHPNARILACGMISGYNSPDSLAIKNIFQIIPKSITIHGFNVPALAPKYIAEFRKEVPGLIAHGELKVLEHITKGLDKAGHALLDVLTGKNIGKSILIVAEA</sequence>
<accession>A0ABR3JYW8</accession>
<dbReference type="Gene3D" id="3.90.180.10">
    <property type="entry name" value="Medium-chain alcohol dehydrogenases, catalytic domain"/>
    <property type="match status" value="1"/>
</dbReference>
<dbReference type="InterPro" id="IPR045010">
    <property type="entry name" value="MDR_fam"/>
</dbReference>